<dbReference type="OrthoDB" id="674604at2759"/>
<accession>A0A6G1FQ17</accession>
<organism evidence="1">
    <name type="scientific">Eremomyces bilateralis CBS 781.70</name>
    <dbReference type="NCBI Taxonomy" id="1392243"/>
    <lineage>
        <taxon>Eukaryota</taxon>
        <taxon>Fungi</taxon>
        <taxon>Dikarya</taxon>
        <taxon>Ascomycota</taxon>
        <taxon>Pezizomycotina</taxon>
        <taxon>Dothideomycetes</taxon>
        <taxon>Dothideomycetes incertae sedis</taxon>
        <taxon>Eremomycetales</taxon>
        <taxon>Eremomycetaceae</taxon>
        <taxon>Eremomyces</taxon>
    </lineage>
</organism>
<name>A0A6G1FQ17_9PEZI</name>
<feature type="non-terminal residue" evidence="1">
    <location>
        <position position="1"/>
    </location>
</feature>
<reference evidence="3" key="2">
    <citation type="submission" date="2020-04" db="EMBL/GenBank/DDBJ databases">
        <authorList>
            <consortium name="NCBI Genome Project"/>
        </authorList>
    </citation>
    <scope>NUCLEOTIDE SEQUENCE</scope>
    <source>
        <strain evidence="3">CBS 781.70</strain>
    </source>
</reference>
<gene>
    <name evidence="1 3" type="ORF">P152DRAFT_425833</name>
</gene>
<dbReference type="AlphaFoldDB" id="A0A6G1FQ17"/>
<evidence type="ECO:0000313" key="1">
    <source>
        <dbReference type="EMBL" id="KAF1807925.1"/>
    </source>
</evidence>
<reference evidence="3" key="3">
    <citation type="submission" date="2025-04" db="UniProtKB">
        <authorList>
            <consortium name="RefSeq"/>
        </authorList>
    </citation>
    <scope>IDENTIFICATION</scope>
    <source>
        <strain evidence="3">CBS 781.70</strain>
    </source>
</reference>
<dbReference type="EMBL" id="ML975199">
    <property type="protein sequence ID" value="KAF1807925.1"/>
    <property type="molecule type" value="Genomic_DNA"/>
</dbReference>
<evidence type="ECO:0000313" key="2">
    <source>
        <dbReference type="Proteomes" id="UP000504638"/>
    </source>
</evidence>
<evidence type="ECO:0000313" key="3">
    <source>
        <dbReference type="RefSeq" id="XP_033529556.1"/>
    </source>
</evidence>
<feature type="non-terminal residue" evidence="1">
    <location>
        <position position="92"/>
    </location>
</feature>
<dbReference type="Proteomes" id="UP000504638">
    <property type="component" value="Unplaced"/>
</dbReference>
<dbReference type="GeneID" id="54417812"/>
<keyword evidence="2" id="KW-1185">Reference proteome</keyword>
<dbReference type="RefSeq" id="XP_033529556.1">
    <property type="nucleotide sequence ID" value="XM_033677242.1"/>
</dbReference>
<protein>
    <submittedName>
        <fullName evidence="1 3">Uncharacterized protein</fullName>
    </submittedName>
</protein>
<reference evidence="1 3" key="1">
    <citation type="submission" date="2020-01" db="EMBL/GenBank/DDBJ databases">
        <authorList>
            <consortium name="DOE Joint Genome Institute"/>
            <person name="Haridas S."/>
            <person name="Albert R."/>
            <person name="Binder M."/>
            <person name="Bloem J."/>
            <person name="Labutti K."/>
            <person name="Salamov A."/>
            <person name="Andreopoulos B."/>
            <person name="Baker S.E."/>
            <person name="Barry K."/>
            <person name="Bills G."/>
            <person name="Bluhm B.H."/>
            <person name="Cannon C."/>
            <person name="Castanera R."/>
            <person name="Culley D.E."/>
            <person name="Daum C."/>
            <person name="Ezra D."/>
            <person name="Gonzalez J.B."/>
            <person name="Henrissat B."/>
            <person name="Kuo A."/>
            <person name="Liang C."/>
            <person name="Lipzen A."/>
            <person name="Lutzoni F."/>
            <person name="Magnuson J."/>
            <person name="Mondo S."/>
            <person name="Nolan M."/>
            <person name="Ohm R."/>
            <person name="Pangilinan J."/>
            <person name="Park H.-J."/>
            <person name="Ramirez L."/>
            <person name="Alfaro M."/>
            <person name="Sun H."/>
            <person name="Tritt A."/>
            <person name="Yoshinaga Y."/>
            <person name="Zwiers L.-H."/>
            <person name="Turgeon B.G."/>
            <person name="Goodwin S.B."/>
            <person name="Spatafora J.W."/>
            <person name="Crous P.W."/>
            <person name="Grigoriev I.V."/>
        </authorList>
    </citation>
    <scope>NUCLEOTIDE SEQUENCE</scope>
    <source>
        <strain evidence="1 3">CBS 781.70</strain>
    </source>
</reference>
<sequence>VRLRVFLTSRPEIPIRHGFYQISDTERRDFVLHNISPSIVDHDISIYLEYKLRLLTQERSFAADWPGREIIKSLVQNASGLFIWAATAHRFI</sequence>
<proteinExistence type="predicted"/>